<feature type="domain" description="VOC" evidence="1">
    <location>
        <begin position="8"/>
        <end position="128"/>
    </location>
</feature>
<dbReference type="InterPro" id="IPR037523">
    <property type="entry name" value="VOC_core"/>
</dbReference>
<dbReference type="Gene3D" id="3.10.180.10">
    <property type="entry name" value="2,3-Dihydroxybiphenyl 1,2-Dioxygenase, domain 1"/>
    <property type="match status" value="1"/>
</dbReference>
<dbReference type="Proteomes" id="UP000026739">
    <property type="component" value="Unassembled WGS sequence"/>
</dbReference>
<dbReference type="PANTHER" id="PTHR36113:SF3">
    <property type="entry name" value="SLL5075 PROTEIN"/>
    <property type="match status" value="1"/>
</dbReference>
<dbReference type="InterPro" id="IPR004360">
    <property type="entry name" value="Glyas_Fos-R_dOase_dom"/>
</dbReference>
<dbReference type="SUPFAM" id="SSF54593">
    <property type="entry name" value="Glyoxalase/Bleomycin resistance protein/Dihydroxybiphenyl dioxygenase"/>
    <property type="match status" value="1"/>
</dbReference>
<keyword evidence="2" id="KW-0560">Oxidoreductase</keyword>
<dbReference type="AlphaFoldDB" id="A0A059KXE0"/>
<dbReference type="Pfam" id="PF00903">
    <property type="entry name" value="Glyoxalase"/>
    <property type="match status" value="1"/>
</dbReference>
<evidence type="ECO:0000313" key="2">
    <source>
        <dbReference type="EMBL" id="KDD66748.1"/>
    </source>
</evidence>
<reference evidence="2 3" key="1">
    <citation type="submission" date="2013-12" db="EMBL/GenBank/DDBJ databases">
        <authorList>
            <person name="Formusa P.A."/>
            <person name="Habash M."/>
            <person name="Lee H."/>
            <person name="Trevors J.T."/>
        </authorList>
    </citation>
    <scope>NUCLEOTIDE SEQUENCE [LARGE SCALE GENOMIC DNA]</scope>
    <source>
        <strain evidence="2 3">PD30</strain>
    </source>
</reference>
<proteinExistence type="predicted"/>
<dbReference type="GO" id="GO:0051213">
    <property type="term" value="F:dioxygenase activity"/>
    <property type="evidence" value="ECO:0007669"/>
    <property type="project" value="UniProtKB-KW"/>
</dbReference>
<dbReference type="RefSeq" id="WP_033060190.1">
    <property type="nucleotide sequence ID" value="NZ_AZQQ01000096.1"/>
</dbReference>
<comment type="caution">
    <text evidence="2">The sequence shown here is derived from an EMBL/GenBank/DDBJ whole genome shotgun (WGS) entry which is preliminary data.</text>
</comment>
<sequence>MPALPTINFTHSGVFCADLDRMVDFYCRTLGFIVSDKGVASTGHRLFFMTQNPELHHQVVLFDGKPVDLPFNPINQLSFLLNTLDDLKTYYQFAKSSGIEGIAQVDHGNAWSMYFKDPEGNPIEMYVDAPFYTAQPCKEPLDLELPSEVILAQTEAMCKRRPGFQTREEWKNSIRAKIEEQRVRIGL</sequence>
<evidence type="ECO:0000259" key="1">
    <source>
        <dbReference type="PROSITE" id="PS51819"/>
    </source>
</evidence>
<keyword evidence="2" id="KW-0223">Dioxygenase</keyword>
<dbReference type="EMBL" id="AZQQ01000096">
    <property type="protein sequence ID" value="KDD66748.1"/>
    <property type="molecule type" value="Genomic_DNA"/>
</dbReference>
<name>A0A059KXE0_9PSED</name>
<dbReference type="InterPro" id="IPR051332">
    <property type="entry name" value="Fosfomycin_Res_Enzymes"/>
</dbReference>
<gene>
    <name evidence="2" type="ORF">V466_23175</name>
</gene>
<protein>
    <submittedName>
        <fullName evidence="2">Ring-cleavage extradiol dioxygenase</fullName>
    </submittedName>
</protein>
<evidence type="ECO:0000313" key="3">
    <source>
        <dbReference type="Proteomes" id="UP000026739"/>
    </source>
</evidence>
<dbReference type="eggNOG" id="COG0346">
    <property type="taxonomic scope" value="Bacteria"/>
</dbReference>
<accession>A0A059KXE0</accession>
<dbReference type="PROSITE" id="PS51819">
    <property type="entry name" value="VOC"/>
    <property type="match status" value="1"/>
</dbReference>
<dbReference type="InterPro" id="IPR029068">
    <property type="entry name" value="Glyas_Bleomycin-R_OHBP_Dase"/>
</dbReference>
<dbReference type="PANTHER" id="PTHR36113">
    <property type="entry name" value="LYASE, PUTATIVE-RELATED-RELATED"/>
    <property type="match status" value="1"/>
</dbReference>
<organism evidence="2 3">
    <name type="scientific">Pseudomonas mandelii PD30</name>
    <dbReference type="NCBI Taxonomy" id="1419583"/>
    <lineage>
        <taxon>Bacteria</taxon>
        <taxon>Pseudomonadati</taxon>
        <taxon>Pseudomonadota</taxon>
        <taxon>Gammaproteobacteria</taxon>
        <taxon>Pseudomonadales</taxon>
        <taxon>Pseudomonadaceae</taxon>
        <taxon>Pseudomonas</taxon>
    </lineage>
</organism>